<dbReference type="Pfam" id="PF15057">
    <property type="entry name" value="DUF4537"/>
    <property type="match status" value="1"/>
</dbReference>
<evidence type="ECO:0000259" key="3">
    <source>
        <dbReference type="Pfam" id="PF15057"/>
    </source>
</evidence>
<feature type="region of interest" description="Disordered" evidence="1">
    <location>
        <begin position="534"/>
        <end position="595"/>
    </location>
</feature>
<dbReference type="GeneTree" id="ENSGT00390000012348"/>
<feature type="compositionally biased region" description="Acidic residues" evidence="1">
    <location>
        <begin position="481"/>
        <end position="490"/>
    </location>
</feature>
<dbReference type="InterPro" id="IPR032770">
    <property type="entry name" value="DUF4537"/>
</dbReference>
<dbReference type="AlphaFoldDB" id="A0A8M9PMH1"/>
<reference evidence="4" key="2">
    <citation type="submission" date="2015-11" db="UniProtKB">
        <authorList>
            <consortium name="Ensembl"/>
        </authorList>
    </citation>
    <scope>IDENTIFICATION</scope>
    <source>
        <strain evidence="4">Tuebingen</strain>
    </source>
</reference>
<evidence type="ECO:0000313" key="4">
    <source>
        <dbReference type="Ensembl" id="ENSDARP00000129956"/>
    </source>
</evidence>
<dbReference type="RefSeq" id="XP_073786039.1">
    <property type="nucleotide sequence ID" value="XM_073929938.1"/>
</dbReference>
<accession>A0A8M9PMH1</accession>
<dbReference type="InterPro" id="IPR036465">
    <property type="entry name" value="vWFA_dom_sf"/>
</dbReference>
<evidence type="ECO:0000256" key="1">
    <source>
        <dbReference type="SAM" id="MobiDB-lite"/>
    </source>
</evidence>
<feature type="compositionally biased region" description="Polar residues" evidence="1">
    <location>
        <begin position="545"/>
        <end position="575"/>
    </location>
</feature>
<dbReference type="ZFIN" id="ZDB-GENE-141216-349">
    <property type="gene designation" value="si:dkey-8l13.5"/>
</dbReference>
<organism evidence="4">
    <name type="scientific">Danio rerio</name>
    <name type="common">Zebrafish</name>
    <name type="synonym">Brachydanio rerio</name>
    <dbReference type="NCBI Taxonomy" id="7955"/>
    <lineage>
        <taxon>Eukaryota</taxon>
        <taxon>Metazoa</taxon>
        <taxon>Chordata</taxon>
        <taxon>Craniata</taxon>
        <taxon>Vertebrata</taxon>
        <taxon>Euteleostomi</taxon>
        <taxon>Actinopterygii</taxon>
        <taxon>Neopterygii</taxon>
        <taxon>Teleostei</taxon>
        <taxon>Ostariophysi</taxon>
        <taxon>Cypriniformes</taxon>
        <taxon>Danionidae</taxon>
        <taxon>Danioninae</taxon>
        <taxon>Danio</taxon>
    </lineage>
</organism>
<dbReference type="Pfam" id="PF13768">
    <property type="entry name" value="VWA_3"/>
    <property type="match status" value="1"/>
</dbReference>
<dbReference type="InterPro" id="IPR002035">
    <property type="entry name" value="VWF_A"/>
</dbReference>
<gene>
    <name evidence="4 5" type="primary">si:dkey-8l13.5</name>
</gene>
<name>A0A8M9PMH1_DANRE</name>
<feature type="domain" description="VWFA" evidence="2">
    <location>
        <begin position="23"/>
        <end position="173"/>
    </location>
</feature>
<dbReference type="SUPFAM" id="SSF53300">
    <property type="entry name" value="vWA-like"/>
    <property type="match status" value="1"/>
</dbReference>
<accession>A0A0R4IB09</accession>
<dbReference type="PANTHER" id="PTHR14343">
    <property type="entry name" value="VWFA DOMAIN-CONTAINING PROTEIN"/>
    <property type="match status" value="1"/>
</dbReference>
<dbReference type="OrthoDB" id="6241467at2759"/>
<feature type="domain" description="DUF4537" evidence="3">
    <location>
        <begin position="257"/>
        <end position="394"/>
    </location>
</feature>
<proteinExistence type="predicted"/>
<feature type="region of interest" description="Disordered" evidence="1">
    <location>
        <begin position="469"/>
        <end position="503"/>
    </location>
</feature>
<sequence length="595" mass="66522">MTSSPQESNSRNFLPLFMGKGKNISFVLDCSEGMSGVLGAVKNLIIQTLLTKASLRDSLFNIISFSYKATPWSSRMLPCSPDVVYEALSWIHTLQTSSGRDFHTALALAFSDPACHSVHLVTSSVPDNPTQCLASLSTMVTRPVHTFYISDKTSINSDTSDFLQCLSSTTRGSCYIMALNSAGGVEEVSLLHSTDDSIQKTTYAEDTLHSMDFNQVPYYNCTSCVCSIPYWCSPVNPFSTASCVSARVMQATELFPGKRVLARREMDGFYYLGTIIHQGTGNLYMVEFDKSGMNGNTFMETLNIVQPTCQPDMVNLAIAHGHSIVPGDTVLAPWEPEMRRYGPGRVIYGVEPRDPIKGDDSNLGLQVLFWNGMTVHIPKALAVWIPASQYEHIIKELQHCSFRPCCHRLSHCSTTACFEMPNHQCSHHNLFSISQYHYPVKRCQPAFMSPPVLANQRKDELERKVDLQLKELQTQASSSSDTDDNEEDMENEKQRSSESELVSRSINTEISCLRKPYAQPEARPAWQYWKRGSAEPHHMKPGRTVKSTNVSHSWPRDSGNSARSTGNSMMTNHSSLFKLVPNSPKQRVKMRDIFS</sequence>
<dbReference type="OMA" id="PYISHGR"/>
<dbReference type="Bgee" id="ENSDARG00000101630">
    <property type="expression patterns" value="Expressed in gastrula and 6 other cell types or tissues"/>
</dbReference>
<dbReference type="PANTHER" id="PTHR14343:SF3">
    <property type="entry name" value="SIMILAR TO PREDICTED GENE ICRFP703B1614Q5.5"/>
    <property type="match status" value="1"/>
</dbReference>
<dbReference type="Ensembl" id="ENSDART00000172560.2">
    <property type="protein sequence ID" value="ENSDARP00000129956.1"/>
    <property type="gene ID" value="ENSDARG00000101630.2"/>
</dbReference>
<dbReference type="AGR" id="ZFIN:ZDB-GENE-141216-349"/>
<evidence type="ECO:0000259" key="2">
    <source>
        <dbReference type="Pfam" id="PF13768"/>
    </source>
</evidence>
<dbReference type="Gene3D" id="3.40.50.410">
    <property type="entry name" value="von Willebrand factor, type A domain"/>
    <property type="match status" value="1"/>
</dbReference>
<dbReference type="RefSeq" id="XP_073786040.1">
    <property type="nucleotide sequence ID" value="XM_073929939.1"/>
</dbReference>
<dbReference type="SMR" id="A0A8M9PMH1"/>
<dbReference type="RefSeq" id="XP_073786043.1">
    <property type="nucleotide sequence ID" value="XM_073929942.1"/>
</dbReference>
<evidence type="ECO:0000313" key="5">
    <source>
        <dbReference type="ZFIN" id="ZDB-GENE-141216-349"/>
    </source>
</evidence>
<dbReference type="RefSeq" id="XP_073786044.1">
    <property type="nucleotide sequence ID" value="XM_073929943.1"/>
</dbReference>
<protein>
    <submittedName>
        <fullName evidence="4">Si:dkey-8l13.5</fullName>
    </submittedName>
</protein>
<dbReference type="GeneID" id="101885156"/>
<dbReference type="RefSeq" id="XP_073786042.1">
    <property type="nucleotide sequence ID" value="XM_073929941.1"/>
</dbReference>
<dbReference type="RefSeq" id="XP_073786045.1">
    <property type="nucleotide sequence ID" value="XM_073929944.1"/>
</dbReference>
<dbReference type="EMBL" id="BX005395">
    <property type="status" value="NOT_ANNOTATED_CDS"/>
    <property type="molecule type" value="Genomic_DNA"/>
</dbReference>
<dbReference type="Gene3D" id="2.30.30.140">
    <property type="match status" value="1"/>
</dbReference>
<reference evidence="4" key="1">
    <citation type="journal article" date="2013" name="Nature">
        <title>The zebrafish reference genome sequence and its relationship to the human genome.</title>
        <authorList>
            <consortium name="Genome Reference Consortium Zebrafish"/>
            <person name="Howe K."/>
            <person name="Clark M.D."/>
            <person name="Torroja C.F."/>
            <person name="Torrance J."/>
            <person name="Berthelot C."/>
            <person name="Muffato M."/>
            <person name="Collins J.E."/>
            <person name="Humphray S."/>
            <person name="McLaren K."/>
            <person name="Matthews L."/>
            <person name="McLaren S."/>
            <person name="Sealy I."/>
            <person name="Caccamo M."/>
            <person name="Churcher C."/>
            <person name="Scott C."/>
            <person name="Barrett J.C."/>
            <person name="Koch R."/>
            <person name="Rauch G.J."/>
            <person name="White S."/>
            <person name="Chow W."/>
            <person name="Kilian B."/>
            <person name="Quintais L.T."/>
            <person name="Guerra-Assuncao J.A."/>
            <person name="Zhou Y."/>
            <person name="Gu Y."/>
            <person name="Yen J."/>
            <person name="Vogel J.H."/>
            <person name="Eyre T."/>
            <person name="Redmond S."/>
            <person name="Banerjee R."/>
            <person name="Chi J."/>
            <person name="Fu B."/>
            <person name="Langley E."/>
            <person name="Maguire S.F."/>
            <person name="Laird G.K."/>
            <person name="Lloyd D."/>
            <person name="Kenyon E."/>
            <person name="Donaldson S."/>
            <person name="Sehra H."/>
            <person name="Almeida-King J."/>
            <person name="Loveland J."/>
            <person name="Trevanion S."/>
            <person name="Jones M."/>
            <person name="Quail M."/>
            <person name="Willey D."/>
            <person name="Hunt A."/>
            <person name="Burton J."/>
            <person name="Sims S."/>
            <person name="McLay K."/>
            <person name="Plumb B."/>
            <person name="Davis J."/>
            <person name="Clee C."/>
            <person name="Oliver K."/>
            <person name="Clark R."/>
            <person name="Riddle C."/>
            <person name="Elliot D."/>
            <person name="Eliott D."/>
            <person name="Threadgold G."/>
            <person name="Harden G."/>
            <person name="Ware D."/>
            <person name="Begum S."/>
            <person name="Mortimore B."/>
            <person name="Mortimer B."/>
            <person name="Kerry G."/>
            <person name="Heath P."/>
            <person name="Phillimore B."/>
            <person name="Tracey A."/>
            <person name="Corby N."/>
            <person name="Dunn M."/>
            <person name="Johnson C."/>
            <person name="Wood J."/>
            <person name="Clark S."/>
            <person name="Pelan S."/>
            <person name="Griffiths G."/>
            <person name="Smith M."/>
            <person name="Glithero R."/>
            <person name="Howden P."/>
            <person name="Barker N."/>
            <person name="Lloyd C."/>
            <person name="Stevens C."/>
            <person name="Harley J."/>
            <person name="Holt K."/>
            <person name="Panagiotidis G."/>
            <person name="Lovell J."/>
            <person name="Beasley H."/>
            <person name="Henderson C."/>
            <person name="Gordon D."/>
            <person name="Auger K."/>
            <person name="Wright D."/>
            <person name="Collins J."/>
            <person name="Raisen C."/>
            <person name="Dyer L."/>
            <person name="Leung K."/>
            <person name="Robertson L."/>
            <person name="Ambridge K."/>
            <person name="Leongamornlert D."/>
            <person name="McGuire S."/>
            <person name="Gilderthorp R."/>
            <person name="Griffiths C."/>
            <person name="Manthravadi D."/>
            <person name="Nichol S."/>
            <person name="Barker G."/>
            <person name="Whitehead S."/>
            <person name="Kay M."/>
            <person name="Brown J."/>
            <person name="Murnane C."/>
            <person name="Gray E."/>
            <person name="Humphries M."/>
            <person name="Sycamore N."/>
            <person name="Barker D."/>
            <person name="Saunders D."/>
            <person name="Wallis J."/>
            <person name="Babbage A."/>
            <person name="Hammond S."/>
            <person name="Mashreghi-Mohammadi M."/>
            <person name="Barr L."/>
            <person name="Martin S."/>
            <person name="Wray P."/>
            <person name="Ellington A."/>
            <person name="Matthews N."/>
            <person name="Ellwood M."/>
            <person name="Woodmansey R."/>
            <person name="Clark G."/>
            <person name="Cooper J."/>
            <person name="Cooper J."/>
            <person name="Tromans A."/>
            <person name="Grafham D."/>
            <person name="Skuce C."/>
            <person name="Pandian R."/>
            <person name="Andrews R."/>
            <person name="Harrison E."/>
            <person name="Kimberley A."/>
            <person name="Garnett J."/>
            <person name="Fosker N."/>
            <person name="Hall R."/>
            <person name="Garner P."/>
            <person name="Kelly D."/>
            <person name="Bird C."/>
            <person name="Palmer S."/>
            <person name="Gehring I."/>
            <person name="Berger A."/>
            <person name="Dooley C.M."/>
            <person name="Ersan-Urun Z."/>
            <person name="Eser C."/>
            <person name="Geiger H."/>
            <person name="Geisler M."/>
            <person name="Karotki L."/>
            <person name="Kirn A."/>
            <person name="Konantz J."/>
            <person name="Konantz M."/>
            <person name="Oberlander M."/>
            <person name="Rudolph-Geiger S."/>
            <person name="Teucke M."/>
            <person name="Lanz C."/>
            <person name="Raddatz G."/>
            <person name="Osoegawa K."/>
            <person name="Zhu B."/>
            <person name="Rapp A."/>
            <person name="Widaa S."/>
            <person name="Langford C."/>
            <person name="Yang F."/>
            <person name="Schuster S.C."/>
            <person name="Carter N.P."/>
            <person name="Harrow J."/>
            <person name="Ning Z."/>
            <person name="Herrero J."/>
            <person name="Searle S.M."/>
            <person name="Enright A."/>
            <person name="Geisler R."/>
            <person name="Plasterk R.H."/>
            <person name="Lee C."/>
            <person name="Westerfield M."/>
            <person name="de Jong P.J."/>
            <person name="Zon L.I."/>
            <person name="Postlethwait J.H."/>
            <person name="Nusslein-Volhard C."/>
            <person name="Hubbard T.J."/>
            <person name="Roest Crollius H."/>
            <person name="Rogers J."/>
            <person name="Stemple D.L."/>
        </authorList>
    </citation>
    <scope>NUCLEOTIDE SEQUENCE [LARGE SCALE GENOMIC DNA]</scope>
    <source>
        <strain evidence="4">Tuebingen</strain>
    </source>
</reference>